<proteinExistence type="predicted"/>
<reference evidence="2" key="2">
    <citation type="submission" date="2021-08" db="EMBL/GenBank/DDBJ databases">
        <authorList>
            <person name="Eriksson T."/>
        </authorList>
    </citation>
    <scope>NUCLEOTIDE SEQUENCE</scope>
    <source>
        <strain evidence="2">Stoneville</strain>
        <tissue evidence="2">Whole head</tissue>
    </source>
</reference>
<dbReference type="Proteomes" id="UP000719412">
    <property type="component" value="Unassembled WGS sequence"/>
</dbReference>
<reference evidence="2" key="1">
    <citation type="journal article" date="2020" name="J Insects Food Feed">
        <title>The yellow mealworm (Tenebrio molitor) genome: a resource for the emerging insects as food and feed industry.</title>
        <authorList>
            <person name="Eriksson T."/>
            <person name="Andere A."/>
            <person name="Kelstrup H."/>
            <person name="Emery V."/>
            <person name="Picard C."/>
        </authorList>
    </citation>
    <scope>NUCLEOTIDE SEQUENCE</scope>
    <source>
        <strain evidence="2">Stoneville</strain>
        <tissue evidence="2">Whole head</tissue>
    </source>
</reference>
<gene>
    <name evidence="2" type="ORF">GEV33_003417</name>
</gene>
<dbReference type="AlphaFoldDB" id="A0A8J6HRD6"/>
<feature type="region of interest" description="Disordered" evidence="1">
    <location>
        <begin position="194"/>
        <end position="256"/>
    </location>
</feature>
<feature type="compositionally biased region" description="Low complexity" evidence="1">
    <location>
        <begin position="207"/>
        <end position="236"/>
    </location>
</feature>
<feature type="compositionally biased region" description="Basic and acidic residues" evidence="1">
    <location>
        <begin position="237"/>
        <end position="249"/>
    </location>
</feature>
<evidence type="ECO:0000313" key="2">
    <source>
        <dbReference type="EMBL" id="KAH0819375.1"/>
    </source>
</evidence>
<protein>
    <submittedName>
        <fullName evidence="2">Uncharacterized protein</fullName>
    </submittedName>
</protein>
<dbReference type="EMBL" id="JABDTM020014704">
    <property type="protein sequence ID" value="KAH0819375.1"/>
    <property type="molecule type" value="Genomic_DNA"/>
</dbReference>
<evidence type="ECO:0000313" key="3">
    <source>
        <dbReference type="Proteomes" id="UP000719412"/>
    </source>
</evidence>
<organism evidence="2 3">
    <name type="scientific">Tenebrio molitor</name>
    <name type="common">Yellow mealworm beetle</name>
    <dbReference type="NCBI Taxonomy" id="7067"/>
    <lineage>
        <taxon>Eukaryota</taxon>
        <taxon>Metazoa</taxon>
        <taxon>Ecdysozoa</taxon>
        <taxon>Arthropoda</taxon>
        <taxon>Hexapoda</taxon>
        <taxon>Insecta</taxon>
        <taxon>Pterygota</taxon>
        <taxon>Neoptera</taxon>
        <taxon>Endopterygota</taxon>
        <taxon>Coleoptera</taxon>
        <taxon>Polyphaga</taxon>
        <taxon>Cucujiformia</taxon>
        <taxon>Tenebrionidae</taxon>
        <taxon>Tenebrio</taxon>
    </lineage>
</organism>
<name>A0A8J6HRD6_TENMO</name>
<comment type="caution">
    <text evidence="2">The sequence shown here is derived from an EMBL/GenBank/DDBJ whole genome shotgun (WGS) entry which is preliminary data.</text>
</comment>
<sequence>MVSAPGTAFLACCRFEWLLSGNDLSRKSSQWLGDGELVWLVAVLALVVEDPLGGLRGQGRGESRGDDADEESLQDHTCWMERDRLIVRIEVNDERTGQRRPLNHQLVAEDSIATSPAAMKLPSICLFSVVILSVQSAPIDAPSPKLVYDQKQTGEYNIQVHLKDLQIVALLGDDALGDYDYNYDYSDFTIKPPAGNVTLKPPPPPEETSTSPSPAPEKPATTTTTEKPAPASTTAKAETEKTTPADDKVQLPFSTSSPDRIKVQIIEEPNPNLSIVPSDDVGAADAPALGEVVHYRRCATGYARDKKGRCRRVRRPGHGHQFDLGRLASTLAARFRGSTTDEAALGESNSKQ</sequence>
<keyword evidence="3" id="KW-1185">Reference proteome</keyword>
<evidence type="ECO:0000256" key="1">
    <source>
        <dbReference type="SAM" id="MobiDB-lite"/>
    </source>
</evidence>
<accession>A0A8J6HRD6</accession>